<protein>
    <recommendedName>
        <fullName evidence="2">ribonuclease H</fullName>
        <ecNumber evidence="2">3.1.26.4</ecNumber>
    </recommendedName>
</protein>
<evidence type="ECO:0000256" key="1">
    <source>
        <dbReference type="ARBA" id="ARBA00010879"/>
    </source>
</evidence>
<reference evidence="5" key="1">
    <citation type="journal article" date="2023" name="Science">
        <title>Genome structures resolve the early diversification of teleost fishes.</title>
        <authorList>
            <person name="Parey E."/>
            <person name="Louis A."/>
            <person name="Montfort J."/>
            <person name="Bouchez O."/>
            <person name="Roques C."/>
            <person name="Iampietro C."/>
            <person name="Lluch J."/>
            <person name="Castinel A."/>
            <person name="Donnadieu C."/>
            <person name="Desvignes T."/>
            <person name="Floi Bucao C."/>
            <person name="Jouanno E."/>
            <person name="Wen M."/>
            <person name="Mejri S."/>
            <person name="Dirks R."/>
            <person name="Jansen H."/>
            <person name="Henkel C."/>
            <person name="Chen W.J."/>
            <person name="Zahm M."/>
            <person name="Cabau C."/>
            <person name="Klopp C."/>
            <person name="Thompson A.W."/>
            <person name="Robinson-Rechavi M."/>
            <person name="Braasch I."/>
            <person name="Lecointre G."/>
            <person name="Bobe J."/>
            <person name="Postlethwait J.H."/>
            <person name="Berthelot C."/>
            <person name="Roest Crollius H."/>
            <person name="Guiguen Y."/>
        </authorList>
    </citation>
    <scope>NUCLEOTIDE SEQUENCE</scope>
    <source>
        <strain evidence="5">WJC10195</strain>
    </source>
</reference>
<dbReference type="PANTHER" id="PTHR37984">
    <property type="entry name" value="PROTEIN CBG26694"/>
    <property type="match status" value="1"/>
</dbReference>
<organism evidence="5 6">
    <name type="scientific">Synaphobranchus kaupii</name>
    <name type="common">Kaup's arrowtooth eel</name>
    <dbReference type="NCBI Taxonomy" id="118154"/>
    <lineage>
        <taxon>Eukaryota</taxon>
        <taxon>Metazoa</taxon>
        <taxon>Chordata</taxon>
        <taxon>Craniata</taxon>
        <taxon>Vertebrata</taxon>
        <taxon>Euteleostomi</taxon>
        <taxon>Actinopterygii</taxon>
        <taxon>Neopterygii</taxon>
        <taxon>Teleostei</taxon>
        <taxon>Anguilliformes</taxon>
        <taxon>Synaphobranchidae</taxon>
        <taxon>Synaphobranchus</taxon>
    </lineage>
</organism>
<dbReference type="OrthoDB" id="775972at2759"/>
<dbReference type="PANTHER" id="PTHR37984:SF15">
    <property type="entry name" value="INTEGRASE CATALYTIC DOMAIN-CONTAINING PROTEIN"/>
    <property type="match status" value="1"/>
</dbReference>
<sequence>MDLRAVNKAIIPDKYPLPTTEELTAQFYGSTVFSKLDLHQGYLQVPLHTDSRNLTAFITHKGVFRYKRMAFGLSSAPSCFQKIMASIFAGIPGVAIYLDDIVVHGATAESHDERLHSVFSAMAKHHLTLNGEKCVFAAPSFVGFRFSADGTYPLLSNTEAIHRLPEPTSAAQVASFLGMTAYYLRFLPHYSAQLLVQTMLLKQDEPWLWSPACSDAVRLLKSQLTSPPVLAHFDLASPTLVTCDASAMAIGAVMSQLQGEIERQIAFASRALSPTEQRYSLGEREALACLWACERWHMYLYGRAFTLRTDHQALTTLLATSGTGLKPLRLHRWADRLQQYNYHLQFTPGRDNVAADLPSRSIPSPPTAPTQASGQDQAEHDLVQLLHTPLQSPADSAL</sequence>
<dbReference type="Gene3D" id="3.30.70.270">
    <property type="match status" value="2"/>
</dbReference>
<dbReference type="CDD" id="cd01647">
    <property type="entry name" value="RT_LTR"/>
    <property type="match status" value="1"/>
</dbReference>
<dbReference type="InterPro" id="IPR041577">
    <property type="entry name" value="RT_RNaseH_2"/>
</dbReference>
<evidence type="ECO:0000313" key="6">
    <source>
        <dbReference type="Proteomes" id="UP001152622"/>
    </source>
</evidence>
<dbReference type="GO" id="GO:0004523">
    <property type="term" value="F:RNA-DNA hybrid ribonuclease activity"/>
    <property type="evidence" value="ECO:0007669"/>
    <property type="project" value="UniProtKB-EC"/>
</dbReference>
<feature type="domain" description="Reverse transcriptase" evidence="4">
    <location>
        <begin position="1"/>
        <end position="181"/>
    </location>
</feature>
<dbReference type="InterPro" id="IPR000477">
    <property type="entry name" value="RT_dom"/>
</dbReference>
<dbReference type="InterPro" id="IPR043128">
    <property type="entry name" value="Rev_trsase/Diguanyl_cyclase"/>
</dbReference>
<evidence type="ECO:0000256" key="2">
    <source>
        <dbReference type="ARBA" id="ARBA00012180"/>
    </source>
</evidence>
<dbReference type="InterPro" id="IPR050951">
    <property type="entry name" value="Retrovirus_Pol_polyprotein"/>
</dbReference>
<gene>
    <name evidence="5" type="ORF">SKAU_G00424400</name>
</gene>
<comment type="caution">
    <text evidence="5">The sequence shown here is derived from an EMBL/GenBank/DDBJ whole genome shotgun (WGS) entry which is preliminary data.</text>
</comment>
<dbReference type="EMBL" id="JAINUF010000025">
    <property type="protein sequence ID" value="KAJ8332651.1"/>
    <property type="molecule type" value="Genomic_DNA"/>
</dbReference>
<dbReference type="InterPro" id="IPR043502">
    <property type="entry name" value="DNA/RNA_pol_sf"/>
</dbReference>
<dbReference type="SUPFAM" id="SSF56672">
    <property type="entry name" value="DNA/RNA polymerases"/>
    <property type="match status" value="1"/>
</dbReference>
<dbReference type="Pfam" id="PF17919">
    <property type="entry name" value="RT_RNaseH_2"/>
    <property type="match status" value="1"/>
</dbReference>
<dbReference type="FunFam" id="3.30.70.270:FF:000063">
    <property type="entry name" value="Zinc knuckle domaincontaining protein"/>
    <property type="match status" value="1"/>
</dbReference>
<feature type="compositionally biased region" description="Polar residues" evidence="3">
    <location>
        <begin position="389"/>
        <end position="398"/>
    </location>
</feature>
<evidence type="ECO:0000259" key="4">
    <source>
        <dbReference type="PROSITE" id="PS50878"/>
    </source>
</evidence>
<feature type="region of interest" description="Disordered" evidence="3">
    <location>
        <begin position="353"/>
        <end position="398"/>
    </location>
</feature>
<accession>A0A9Q1E5K5</accession>
<dbReference type="CDD" id="cd09274">
    <property type="entry name" value="RNase_HI_RT_Ty3"/>
    <property type="match status" value="1"/>
</dbReference>
<name>A0A9Q1E5K5_SYNKA</name>
<dbReference type="Pfam" id="PF00078">
    <property type="entry name" value="RVT_1"/>
    <property type="match status" value="1"/>
</dbReference>
<dbReference type="Gene3D" id="3.10.10.10">
    <property type="entry name" value="HIV Type 1 Reverse Transcriptase, subunit A, domain 1"/>
    <property type="match status" value="1"/>
</dbReference>
<evidence type="ECO:0000256" key="3">
    <source>
        <dbReference type="SAM" id="MobiDB-lite"/>
    </source>
</evidence>
<dbReference type="AlphaFoldDB" id="A0A9Q1E5K5"/>
<proteinExistence type="inferred from homology"/>
<comment type="similarity">
    <text evidence="1">Belongs to the beta type-B retroviral polymerase family. HERV class-II K(HML-2) pol subfamily.</text>
</comment>
<keyword evidence="6" id="KW-1185">Reference proteome</keyword>
<dbReference type="Proteomes" id="UP001152622">
    <property type="component" value="Unassembled WGS sequence"/>
</dbReference>
<dbReference type="PROSITE" id="PS50878">
    <property type="entry name" value="RT_POL"/>
    <property type="match status" value="1"/>
</dbReference>
<evidence type="ECO:0000313" key="5">
    <source>
        <dbReference type="EMBL" id="KAJ8332651.1"/>
    </source>
</evidence>
<dbReference type="EC" id="3.1.26.4" evidence="2"/>
<dbReference type="FunFam" id="3.10.20.370:FF:000001">
    <property type="entry name" value="Retrovirus-related Pol polyprotein from transposon 17.6-like protein"/>
    <property type="match status" value="1"/>
</dbReference>